<dbReference type="Proteomes" id="UP000183809">
    <property type="component" value="Unassembled WGS sequence"/>
</dbReference>
<evidence type="ECO:0000256" key="1">
    <source>
        <dbReference type="SAM" id="MobiDB-lite"/>
    </source>
</evidence>
<reference evidence="2 3" key="1">
    <citation type="submission" date="2016-10" db="EMBL/GenBank/DDBJ databases">
        <title>Proteomics and genomics reveal pathogen-plant mechanisms compatible with a hemibiotrophic lifestyle of Diplodia corticola.</title>
        <authorList>
            <person name="Fernandes I."/>
            <person name="De Jonge R."/>
            <person name="Van De Peer Y."/>
            <person name="Devreese B."/>
            <person name="Alves A."/>
            <person name="Esteves A.C."/>
        </authorList>
    </citation>
    <scope>NUCLEOTIDE SEQUENCE [LARGE SCALE GENOMIC DNA]</scope>
    <source>
        <strain evidence="2 3">CBS 112549</strain>
    </source>
</reference>
<feature type="region of interest" description="Disordered" evidence="1">
    <location>
        <begin position="116"/>
        <end position="147"/>
    </location>
</feature>
<name>A0A1J9S9C3_9PEZI</name>
<comment type="caution">
    <text evidence="2">The sequence shown here is derived from an EMBL/GenBank/DDBJ whole genome shotgun (WGS) entry which is preliminary data.</text>
</comment>
<dbReference type="AlphaFoldDB" id="A0A1J9S9C3"/>
<dbReference type="EMBL" id="MNUE01000013">
    <property type="protein sequence ID" value="OJD36181.1"/>
    <property type="molecule type" value="Genomic_DNA"/>
</dbReference>
<evidence type="ECO:0000313" key="2">
    <source>
        <dbReference type="EMBL" id="OJD36181.1"/>
    </source>
</evidence>
<protein>
    <submittedName>
        <fullName evidence="2">C6 zinc finger domain protein</fullName>
    </submittedName>
</protein>
<proteinExistence type="predicted"/>
<organism evidence="2 3">
    <name type="scientific">Diplodia corticola</name>
    <dbReference type="NCBI Taxonomy" id="236234"/>
    <lineage>
        <taxon>Eukaryota</taxon>
        <taxon>Fungi</taxon>
        <taxon>Dikarya</taxon>
        <taxon>Ascomycota</taxon>
        <taxon>Pezizomycotina</taxon>
        <taxon>Dothideomycetes</taxon>
        <taxon>Dothideomycetes incertae sedis</taxon>
        <taxon>Botryosphaeriales</taxon>
        <taxon>Botryosphaeriaceae</taxon>
        <taxon>Diplodia</taxon>
    </lineage>
</organism>
<dbReference type="RefSeq" id="XP_020132441.1">
    <property type="nucleotide sequence ID" value="XM_020270889.1"/>
</dbReference>
<evidence type="ECO:0000313" key="3">
    <source>
        <dbReference type="Proteomes" id="UP000183809"/>
    </source>
</evidence>
<keyword evidence="3" id="KW-1185">Reference proteome</keyword>
<sequence>MLGEIVFSTGPGAEGIYNNCFFLESACFVLILAALHDKSATRRHIRYINRGIRALRQIHPREPIISIIAAIDEMRGKVEMLTGLHEPMSAMINSDQGQASMNAGLKPEYVDPDGISAASAPGMLPGTDPSQPDLETPPGFGSFEQRAPSVSSDVLDASWPSMDWNFDLSNIDLESFVSVMGNQQDANFGLF</sequence>
<gene>
    <name evidence="2" type="ORF">BKCO1_13000164</name>
</gene>
<dbReference type="GeneID" id="31011148"/>
<accession>A0A1J9S9C3</accession>